<evidence type="ECO:0000313" key="7">
    <source>
        <dbReference type="EMBL" id="MDQ1184830.1"/>
    </source>
</evidence>
<comment type="caution">
    <text evidence="7">The sequence shown here is derived from an EMBL/GenBank/DDBJ whole genome shotgun (WGS) entry which is preliminary data.</text>
</comment>
<feature type="transmembrane region" description="Helical" evidence="6">
    <location>
        <begin position="12"/>
        <end position="33"/>
    </location>
</feature>
<reference evidence="7 8" key="1">
    <citation type="submission" date="2023-07" db="EMBL/GenBank/DDBJ databases">
        <title>Functional and genomic diversity of the sorghum phyllosphere microbiome.</title>
        <authorList>
            <person name="Shade A."/>
        </authorList>
    </citation>
    <scope>NUCLEOTIDE SEQUENCE [LARGE SCALE GENOMIC DNA]</scope>
    <source>
        <strain evidence="7 8">SORGH_AS_1126</strain>
    </source>
</reference>
<keyword evidence="4 6" id="KW-1133">Transmembrane helix</keyword>
<dbReference type="EMBL" id="JAUTBL010000002">
    <property type="protein sequence ID" value="MDQ1184830.1"/>
    <property type="molecule type" value="Genomic_DNA"/>
</dbReference>
<keyword evidence="5 6" id="KW-0472">Membrane</keyword>
<feature type="transmembrane region" description="Helical" evidence="6">
    <location>
        <begin position="217"/>
        <end position="238"/>
    </location>
</feature>
<dbReference type="InterPro" id="IPR045214">
    <property type="entry name" value="Surf1/Surf4"/>
</dbReference>
<comment type="similarity">
    <text evidence="2 6">Belongs to the SURF1 family.</text>
</comment>
<evidence type="ECO:0000313" key="8">
    <source>
        <dbReference type="Proteomes" id="UP001224781"/>
    </source>
</evidence>
<evidence type="ECO:0000256" key="5">
    <source>
        <dbReference type="ARBA" id="ARBA00023136"/>
    </source>
</evidence>
<gene>
    <name evidence="7" type="ORF">QE408_001973</name>
</gene>
<proteinExistence type="inferred from homology"/>
<dbReference type="CDD" id="cd06662">
    <property type="entry name" value="SURF1"/>
    <property type="match status" value="1"/>
</dbReference>
<dbReference type="PANTHER" id="PTHR23427">
    <property type="entry name" value="SURFEIT LOCUS PROTEIN"/>
    <property type="match status" value="1"/>
</dbReference>
<dbReference type="Proteomes" id="UP001224781">
    <property type="component" value="Unassembled WGS sequence"/>
</dbReference>
<dbReference type="Pfam" id="PF02104">
    <property type="entry name" value="SURF1"/>
    <property type="match status" value="1"/>
</dbReference>
<evidence type="ECO:0000256" key="2">
    <source>
        <dbReference type="ARBA" id="ARBA00007165"/>
    </source>
</evidence>
<organism evidence="7 8">
    <name type="scientific">Agrobacterium larrymoorei</name>
    <dbReference type="NCBI Taxonomy" id="160699"/>
    <lineage>
        <taxon>Bacteria</taxon>
        <taxon>Pseudomonadati</taxon>
        <taxon>Pseudomonadota</taxon>
        <taxon>Alphaproteobacteria</taxon>
        <taxon>Hyphomicrobiales</taxon>
        <taxon>Rhizobiaceae</taxon>
        <taxon>Rhizobium/Agrobacterium group</taxon>
        <taxon>Agrobacterium</taxon>
    </lineage>
</organism>
<comment type="subcellular location">
    <subcellularLocation>
        <location evidence="6">Cell membrane</location>
        <topology evidence="6">Multi-pass membrane protein</topology>
    </subcellularLocation>
    <subcellularLocation>
        <location evidence="1">Membrane</location>
    </subcellularLocation>
</comment>
<keyword evidence="3 6" id="KW-0812">Transmembrane</keyword>
<evidence type="ECO:0000256" key="3">
    <source>
        <dbReference type="ARBA" id="ARBA00022692"/>
    </source>
</evidence>
<dbReference type="PANTHER" id="PTHR23427:SF2">
    <property type="entry name" value="SURFEIT LOCUS PROTEIN 1"/>
    <property type="match status" value="1"/>
</dbReference>
<sequence>MQTTARKGIRPAAVVVILMTVILTGLLLALGTWQVKRLSWKLDLIHQVEERAHAAPVDAPPPSEWGSLTDPATYEYRRVKLTGIFRHQDEVQVYTVSDLGPGYWVLTPLQRDDGSLVVINRGFVPSDKRDPSTRLAGELPARVEVIGLMRAPETGGLFLRTNDPANNRWYSRNIAQIAEAKSLGTVAPFYVDADATPNPGGLPIGGKTMLVFPNNHLSYAITWYILAAMTVAAGWYVARNLNAPKRHKDDKTGDARQ</sequence>
<dbReference type="RefSeq" id="WP_306930618.1">
    <property type="nucleotide sequence ID" value="NZ_JAUTBL010000002.1"/>
</dbReference>
<evidence type="ECO:0000256" key="1">
    <source>
        <dbReference type="ARBA" id="ARBA00004370"/>
    </source>
</evidence>
<evidence type="ECO:0000256" key="4">
    <source>
        <dbReference type="ARBA" id="ARBA00022989"/>
    </source>
</evidence>
<accession>A0ABU0UIQ0</accession>
<protein>
    <recommendedName>
        <fullName evidence="6">SURF1-like protein</fullName>
    </recommendedName>
</protein>
<dbReference type="InterPro" id="IPR002994">
    <property type="entry name" value="Surf1/Shy1"/>
</dbReference>
<keyword evidence="8" id="KW-1185">Reference proteome</keyword>
<name>A0ABU0UIQ0_9HYPH</name>
<keyword evidence="6" id="KW-1003">Cell membrane</keyword>
<evidence type="ECO:0000256" key="6">
    <source>
        <dbReference type="RuleBase" id="RU363076"/>
    </source>
</evidence>
<dbReference type="PROSITE" id="PS50895">
    <property type="entry name" value="SURF1"/>
    <property type="match status" value="1"/>
</dbReference>